<feature type="compositionally biased region" description="Basic and acidic residues" evidence="1">
    <location>
        <begin position="770"/>
        <end position="781"/>
    </location>
</feature>
<evidence type="ECO:0000256" key="1">
    <source>
        <dbReference type="SAM" id="MobiDB-lite"/>
    </source>
</evidence>
<accession>A0ABR2IPY1</accession>
<sequence>MFNQKSQKQMEQFFIAAQKRHPKAEEELPLKIYNDLRYSLAALTEGICETQARRFLAKINIIPISKNAFYAAQKKLGEMINEYITNFLLIIKNNLECDTIFGLDCSWSARRNAAHAIVVFMDIRTKLIFDYVIVSRNPDVSDIDFYDTSNMMENAAVKEKKDEYLQNYKFIGFVHDFDIDTAPSLQPDDGTGQLIEYLDPGHLKKVVENKFQYHNTDNYLYELKDNILARFNYIVRNRDITVEEKVLQWLDTTNWILNHCEKKGYLIKKKRKRRVSPETAKTALEDFLKDTEWLIRKCGVCDTQAIESFNSIKAKICPKGFAFQKAFRIRCQLAILKWNDKDFFEILDDKLLYDELNDKCKQILKSDKDRLEKSREKAKEVEARIIRNIKRRNARLKNKIKPDGHQYLNDSTKATKREDPTREIALKKLPHITNQNTLNCFINSFVQLFRHTNIENNFTNGKNTEIYGFMKKLNQGENIDQDDINLFRLTISPPFSIGGQEDVSEFVSYILNDIDDNEAYNTNVDDLVFRKAYKYTMEKTLTCQNCDEIVQIYEDSFILHIPCNSPNFISNFEEAFTGIIERKCSKCGYNFFNYSQRFVNSPEYLIVQIMRFKYNKLNNLIEKDHQEIEIPIQFYSKFLNESYHIYGIIYHIGDSSKSGHYLSKHLTYDGFIETFDDARCYSNQIERKLESKNAYLIIFQKNDSFIQNIPDELKRNWLSKQSNQFIEQESQKNISTFSIKIEEDNQNYSKSEKKVDTLIQKKKTKQKRKSSVEKNTKEIKSTPEQPSLKSSNDKKSCTTLKFDEKVRNLFIEYSFYTSMRGDEKRIC</sequence>
<proteinExistence type="predicted"/>
<dbReference type="InterPro" id="IPR050164">
    <property type="entry name" value="Peptidase_C19"/>
</dbReference>
<dbReference type="Proteomes" id="UP001470230">
    <property type="component" value="Unassembled WGS sequence"/>
</dbReference>
<dbReference type="PROSITE" id="PS50235">
    <property type="entry name" value="USP_3"/>
    <property type="match status" value="1"/>
</dbReference>
<dbReference type="Pfam" id="PF00443">
    <property type="entry name" value="UCH"/>
    <property type="match status" value="1"/>
</dbReference>
<protein>
    <recommendedName>
        <fullName evidence="2">USP domain-containing protein</fullName>
    </recommendedName>
</protein>
<dbReference type="InterPro" id="IPR038765">
    <property type="entry name" value="Papain-like_cys_pep_sf"/>
</dbReference>
<dbReference type="EMBL" id="JAPFFF010000015">
    <property type="protein sequence ID" value="KAK8866980.1"/>
    <property type="molecule type" value="Genomic_DNA"/>
</dbReference>
<dbReference type="Gene3D" id="3.90.70.10">
    <property type="entry name" value="Cysteine proteinases"/>
    <property type="match status" value="1"/>
</dbReference>
<gene>
    <name evidence="3" type="ORF">M9Y10_009949</name>
</gene>
<evidence type="ECO:0000313" key="4">
    <source>
        <dbReference type="Proteomes" id="UP001470230"/>
    </source>
</evidence>
<feature type="region of interest" description="Disordered" evidence="1">
    <location>
        <begin position="764"/>
        <end position="795"/>
    </location>
</feature>
<name>A0ABR2IPY1_9EUKA</name>
<dbReference type="SUPFAM" id="SSF54001">
    <property type="entry name" value="Cysteine proteinases"/>
    <property type="match status" value="1"/>
</dbReference>
<evidence type="ECO:0000259" key="2">
    <source>
        <dbReference type="PROSITE" id="PS50235"/>
    </source>
</evidence>
<dbReference type="InterPro" id="IPR001394">
    <property type="entry name" value="Peptidase_C19_UCH"/>
</dbReference>
<evidence type="ECO:0000313" key="3">
    <source>
        <dbReference type="EMBL" id="KAK8866980.1"/>
    </source>
</evidence>
<feature type="domain" description="USP" evidence="2">
    <location>
        <begin position="430"/>
        <end position="702"/>
    </location>
</feature>
<reference evidence="3 4" key="1">
    <citation type="submission" date="2024-04" db="EMBL/GenBank/DDBJ databases">
        <title>Tritrichomonas musculus Genome.</title>
        <authorList>
            <person name="Alves-Ferreira E."/>
            <person name="Grigg M."/>
            <person name="Lorenzi H."/>
            <person name="Galac M."/>
        </authorList>
    </citation>
    <scope>NUCLEOTIDE SEQUENCE [LARGE SCALE GENOMIC DNA]</scope>
    <source>
        <strain evidence="3 4">EAF2021</strain>
    </source>
</reference>
<keyword evidence="4" id="KW-1185">Reference proteome</keyword>
<comment type="caution">
    <text evidence="3">The sequence shown here is derived from an EMBL/GenBank/DDBJ whole genome shotgun (WGS) entry which is preliminary data.</text>
</comment>
<organism evidence="3 4">
    <name type="scientific">Tritrichomonas musculus</name>
    <dbReference type="NCBI Taxonomy" id="1915356"/>
    <lineage>
        <taxon>Eukaryota</taxon>
        <taxon>Metamonada</taxon>
        <taxon>Parabasalia</taxon>
        <taxon>Tritrichomonadida</taxon>
        <taxon>Tritrichomonadidae</taxon>
        <taxon>Tritrichomonas</taxon>
    </lineage>
</organism>
<dbReference type="CDD" id="cd02257">
    <property type="entry name" value="Peptidase_C19"/>
    <property type="match status" value="1"/>
</dbReference>
<dbReference type="PANTHER" id="PTHR24006">
    <property type="entry name" value="UBIQUITIN CARBOXYL-TERMINAL HYDROLASE"/>
    <property type="match status" value="1"/>
</dbReference>
<dbReference type="InterPro" id="IPR028889">
    <property type="entry name" value="USP"/>
</dbReference>